<dbReference type="GO" id="GO:0004252">
    <property type="term" value="F:serine-type endopeptidase activity"/>
    <property type="evidence" value="ECO:0007669"/>
    <property type="project" value="UniProtKB-UniRule"/>
</dbReference>
<keyword evidence="2 5" id="KW-0645">Protease</keyword>
<evidence type="ECO:0000256" key="1">
    <source>
        <dbReference type="ARBA" id="ARBA00011073"/>
    </source>
</evidence>
<dbReference type="SUPFAM" id="SSF52743">
    <property type="entry name" value="Subtilisin-like"/>
    <property type="match status" value="1"/>
</dbReference>
<dbReference type="InterPro" id="IPR050131">
    <property type="entry name" value="Peptidase_S8_subtilisin-like"/>
</dbReference>
<comment type="caution">
    <text evidence="9">The sequence shown here is derived from an EMBL/GenBank/DDBJ whole genome shotgun (WGS) entry which is preliminary data.</text>
</comment>
<dbReference type="EMBL" id="LYBM01000054">
    <property type="protein sequence ID" value="ODA30284.1"/>
    <property type="molecule type" value="Genomic_DNA"/>
</dbReference>
<dbReference type="GO" id="GO:0006508">
    <property type="term" value="P:proteolysis"/>
    <property type="evidence" value="ECO:0007669"/>
    <property type="project" value="UniProtKB-KW"/>
</dbReference>
<sequence length="797" mass="87493">MKKKFLAVCITGMLLHPFSYAVADNQSSALSQKLYRAANTQSVVENEYIIKLKDGYLSDHNDMTAYGISLFSAGNDIVQGVLTELDSVGVKADKDLLEELAKHPDVEAIYPNIEFKLIQPVEQQTLSAKNEKNAPVWGLDRLDQRSRFLDRQYSPEYTGSNVTVYVMDTGVDFEHPGFSGRARAGFDAFGGDSSDDGVHGTHVAGTVASDQFGVANSASIVSVRVLEDGTGSGYSVLEGLNYVLEDVKKTGKRAVVNLSLGSRGGKWELARQAYEKLDRAGIVVVAAAGNDNEDACNHYPSAYESVLSVGSTTRTDQRSGFSNYGECVDVFAPGSSITSLRNGARNGRTLTIGGTSMASPHVAGLAAQILEEQPELPAFRVRELIINRSTKNTVIDEKDSPNRLAYSGTDLECPDAGCHVEIGSVNNNVAAAFNTKTGPMYFKLDLPELAQAQSSQPMPLEVSIQDALPGTRIKVGYGELPSDEHFVCESDSGQCLIEGVKPGNWYIEVSAPKNASEADNKALLLVRFNRIIQDTEITGINSGQGTVIRDNGGIIKDTRKASQYIFDLEKGQGVEVTVRFEDGYDALYNTWTLSKGRMLDAYQPWFDEKDNLFPSGHIGFWDKKVSYRLAPEQSEGGRYYLHFSPIIWYNKNYDNATLTVKFLGGNEKVSMTPNTYQVIKDIKRGQKITVMANTYEGKEIMLSALKGGRYKVTEGSSYRVWGGGNFDFDVATVTGNTPGEHMTFTLEALDDMDKLAISYYTKKSGVSFQQRAIYKMRVAQHSAQHDAWIQALEEITH</sequence>
<dbReference type="GO" id="GO:0005615">
    <property type="term" value="C:extracellular space"/>
    <property type="evidence" value="ECO:0007669"/>
    <property type="project" value="TreeGrafter"/>
</dbReference>
<proteinExistence type="inferred from homology"/>
<feature type="active site" description="Charge relay system" evidence="5">
    <location>
        <position position="168"/>
    </location>
</feature>
<dbReference type="PROSITE" id="PS00138">
    <property type="entry name" value="SUBTILASE_SER"/>
    <property type="match status" value="1"/>
</dbReference>
<dbReference type="PROSITE" id="PS51892">
    <property type="entry name" value="SUBTILASE"/>
    <property type="match status" value="1"/>
</dbReference>
<dbReference type="Proteomes" id="UP000094936">
    <property type="component" value="Unassembled WGS sequence"/>
</dbReference>
<evidence type="ECO:0000256" key="6">
    <source>
        <dbReference type="RuleBase" id="RU003355"/>
    </source>
</evidence>
<evidence type="ECO:0000313" key="9">
    <source>
        <dbReference type="EMBL" id="ODA30284.1"/>
    </source>
</evidence>
<dbReference type="PRINTS" id="PR00723">
    <property type="entry name" value="SUBTILISIN"/>
</dbReference>
<protein>
    <recommendedName>
        <fullName evidence="8">Peptidase S8/S53 domain-containing protein</fullName>
    </recommendedName>
</protein>
<keyword evidence="10" id="KW-1185">Reference proteome</keyword>
<accession>A0A1C3EAQ8</accession>
<dbReference type="InterPro" id="IPR023827">
    <property type="entry name" value="Peptidase_S8_Asp-AS"/>
</dbReference>
<dbReference type="STRING" id="1080227.A8L45_20345"/>
<evidence type="ECO:0000313" key="10">
    <source>
        <dbReference type="Proteomes" id="UP000094936"/>
    </source>
</evidence>
<dbReference type="FunFam" id="3.40.50.200:FF:000014">
    <property type="entry name" value="Proteinase K"/>
    <property type="match status" value="1"/>
</dbReference>
<feature type="domain" description="Peptidase S8/S53" evidence="8">
    <location>
        <begin position="159"/>
        <end position="392"/>
    </location>
</feature>
<evidence type="ECO:0000256" key="5">
    <source>
        <dbReference type="PROSITE-ProRule" id="PRU01240"/>
    </source>
</evidence>
<keyword evidence="7" id="KW-0732">Signal</keyword>
<keyword evidence="3 5" id="KW-0378">Hydrolase</keyword>
<evidence type="ECO:0000256" key="3">
    <source>
        <dbReference type="ARBA" id="ARBA00022801"/>
    </source>
</evidence>
<dbReference type="PANTHER" id="PTHR43806">
    <property type="entry name" value="PEPTIDASE S8"/>
    <property type="match status" value="1"/>
</dbReference>
<gene>
    <name evidence="9" type="ORF">A8L45_20345</name>
</gene>
<evidence type="ECO:0000256" key="4">
    <source>
        <dbReference type="ARBA" id="ARBA00022825"/>
    </source>
</evidence>
<evidence type="ECO:0000256" key="2">
    <source>
        <dbReference type="ARBA" id="ARBA00022670"/>
    </source>
</evidence>
<dbReference type="InterPro" id="IPR023828">
    <property type="entry name" value="Peptidase_S8_Ser-AS"/>
</dbReference>
<dbReference type="InterPro" id="IPR015500">
    <property type="entry name" value="Peptidase_S8_subtilisin-rel"/>
</dbReference>
<dbReference type="InterPro" id="IPR036852">
    <property type="entry name" value="Peptidase_S8/S53_dom_sf"/>
</dbReference>
<evidence type="ECO:0000259" key="8">
    <source>
        <dbReference type="Pfam" id="PF00082"/>
    </source>
</evidence>
<organism evidence="9 10">
    <name type="scientific">Veronia pacifica</name>
    <dbReference type="NCBI Taxonomy" id="1080227"/>
    <lineage>
        <taxon>Bacteria</taxon>
        <taxon>Pseudomonadati</taxon>
        <taxon>Pseudomonadota</taxon>
        <taxon>Gammaproteobacteria</taxon>
        <taxon>Vibrionales</taxon>
        <taxon>Vibrionaceae</taxon>
        <taxon>Veronia</taxon>
    </lineage>
</organism>
<dbReference type="Gene3D" id="3.40.50.200">
    <property type="entry name" value="Peptidase S8/S53 domain"/>
    <property type="match status" value="1"/>
</dbReference>
<feature type="active site" description="Charge relay system" evidence="5">
    <location>
        <position position="199"/>
    </location>
</feature>
<dbReference type="PROSITE" id="PS00137">
    <property type="entry name" value="SUBTILASE_HIS"/>
    <property type="match status" value="1"/>
</dbReference>
<dbReference type="Pfam" id="PF00082">
    <property type="entry name" value="Peptidase_S8"/>
    <property type="match status" value="1"/>
</dbReference>
<evidence type="ECO:0000256" key="7">
    <source>
        <dbReference type="SAM" id="SignalP"/>
    </source>
</evidence>
<dbReference type="CDD" id="cd04077">
    <property type="entry name" value="Peptidases_S8_PCSK9_ProteinaseK_like"/>
    <property type="match status" value="1"/>
</dbReference>
<comment type="similarity">
    <text evidence="1 5 6">Belongs to the peptidase S8 family.</text>
</comment>
<feature type="active site" description="Charge relay system" evidence="5">
    <location>
        <position position="356"/>
    </location>
</feature>
<keyword evidence="4 5" id="KW-0720">Serine protease</keyword>
<dbReference type="AlphaFoldDB" id="A0A1C3EAQ8"/>
<dbReference type="InterPro" id="IPR034193">
    <property type="entry name" value="PCSK9_ProteinaseK-like"/>
</dbReference>
<feature type="signal peptide" evidence="7">
    <location>
        <begin position="1"/>
        <end position="21"/>
    </location>
</feature>
<dbReference type="InterPro" id="IPR000209">
    <property type="entry name" value="Peptidase_S8/S53_dom"/>
</dbReference>
<dbReference type="RefSeq" id="WP_068905196.1">
    <property type="nucleotide sequence ID" value="NZ_JBHUIF010000012.1"/>
</dbReference>
<dbReference type="PROSITE" id="PS00136">
    <property type="entry name" value="SUBTILASE_ASP"/>
    <property type="match status" value="1"/>
</dbReference>
<name>A0A1C3EAQ8_9GAMM</name>
<dbReference type="PANTHER" id="PTHR43806:SF11">
    <property type="entry name" value="CEREVISIN-RELATED"/>
    <property type="match status" value="1"/>
</dbReference>
<dbReference type="InterPro" id="IPR022398">
    <property type="entry name" value="Peptidase_S8_His-AS"/>
</dbReference>
<reference evidence="9 10" key="1">
    <citation type="submission" date="2016-05" db="EMBL/GenBank/DDBJ databases">
        <title>Genomic Taxonomy of the Vibrionaceae.</title>
        <authorList>
            <person name="Gomez-Gil B."/>
            <person name="Enciso-Ibarra J."/>
        </authorList>
    </citation>
    <scope>NUCLEOTIDE SEQUENCE [LARGE SCALE GENOMIC DNA]</scope>
    <source>
        <strain evidence="9 10">CAIM 1920</strain>
    </source>
</reference>
<feature type="chain" id="PRO_5008672910" description="Peptidase S8/S53 domain-containing protein" evidence="7">
    <location>
        <begin position="22"/>
        <end position="797"/>
    </location>
</feature>